<evidence type="ECO:0000313" key="2">
    <source>
        <dbReference type="Proteomes" id="UP000053660"/>
    </source>
</evidence>
<dbReference type="Proteomes" id="UP000053660">
    <property type="component" value="Unassembled WGS sequence"/>
</dbReference>
<protein>
    <submittedName>
        <fullName evidence="1">Uncharacterized protein</fullName>
    </submittedName>
</protein>
<reference evidence="1 2" key="1">
    <citation type="submission" date="2014-03" db="EMBL/GenBank/DDBJ databases">
        <title>Draft genome of the hookworm Oesophagostomum dentatum.</title>
        <authorList>
            <person name="Mitreva M."/>
        </authorList>
    </citation>
    <scope>NUCLEOTIDE SEQUENCE [LARGE SCALE GENOMIC DNA]</scope>
    <source>
        <strain evidence="1 2">OD-Hann</strain>
    </source>
</reference>
<name>A0A0B1S8U6_OESDE</name>
<keyword evidence="2" id="KW-1185">Reference proteome</keyword>
<evidence type="ECO:0000313" key="1">
    <source>
        <dbReference type="EMBL" id="KHJ81693.1"/>
    </source>
</evidence>
<gene>
    <name evidence="1" type="ORF">OESDEN_18619</name>
</gene>
<sequence length="141" mass="15914">MCRLDAGDFDPVHPCNPRSPSDFYYWETDYDDHTDDRDSNLTYYTNQGPSTQYAVDYVFKPVKPGRWQLYYLDGTPKNVGSKTPAKDNITVKATGVLMEVHEQGAVYVLALTGTKVTYADFDDEQNCLLKNLDLVGLCPKA</sequence>
<organism evidence="1 2">
    <name type="scientific">Oesophagostomum dentatum</name>
    <name type="common">Nodular worm</name>
    <dbReference type="NCBI Taxonomy" id="61180"/>
    <lineage>
        <taxon>Eukaryota</taxon>
        <taxon>Metazoa</taxon>
        <taxon>Ecdysozoa</taxon>
        <taxon>Nematoda</taxon>
        <taxon>Chromadorea</taxon>
        <taxon>Rhabditida</taxon>
        <taxon>Rhabditina</taxon>
        <taxon>Rhabditomorpha</taxon>
        <taxon>Strongyloidea</taxon>
        <taxon>Strongylidae</taxon>
        <taxon>Oesophagostomum</taxon>
    </lineage>
</organism>
<dbReference type="AlphaFoldDB" id="A0A0B1S8U6"/>
<proteinExistence type="predicted"/>
<dbReference type="OrthoDB" id="205993at2759"/>
<accession>A0A0B1S8U6</accession>
<dbReference type="EMBL" id="KN586655">
    <property type="protein sequence ID" value="KHJ81693.1"/>
    <property type="molecule type" value="Genomic_DNA"/>
</dbReference>